<dbReference type="AlphaFoldDB" id="A0AAJ0AEU2"/>
<gene>
    <name evidence="1" type="ORF">BDP55DRAFT_635362</name>
</gene>
<dbReference type="GeneID" id="85457292"/>
<evidence type="ECO:0000313" key="2">
    <source>
        <dbReference type="Proteomes" id="UP001224890"/>
    </source>
</evidence>
<comment type="caution">
    <text evidence="1">The sequence shown here is derived from an EMBL/GenBank/DDBJ whole genome shotgun (WGS) entry which is preliminary data.</text>
</comment>
<protein>
    <submittedName>
        <fullName evidence="1">Uncharacterized protein</fullName>
    </submittedName>
</protein>
<organism evidence="1 2">
    <name type="scientific">Colletotrichum godetiae</name>
    <dbReference type="NCBI Taxonomy" id="1209918"/>
    <lineage>
        <taxon>Eukaryota</taxon>
        <taxon>Fungi</taxon>
        <taxon>Dikarya</taxon>
        <taxon>Ascomycota</taxon>
        <taxon>Pezizomycotina</taxon>
        <taxon>Sordariomycetes</taxon>
        <taxon>Hypocreomycetidae</taxon>
        <taxon>Glomerellales</taxon>
        <taxon>Glomerellaceae</taxon>
        <taxon>Colletotrichum</taxon>
        <taxon>Colletotrichum acutatum species complex</taxon>
    </lineage>
</organism>
<dbReference type="Proteomes" id="UP001224890">
    <property type="component" value="Unassembled WGS sequence"/>
</dbReference>
<dbReference type="EMBL" id="JAHMHR010000042">
    <property type="protein sequence ID" value="KAK1671939.1"/>
    <property type="molecule type" value="Genomic_DNA"/>
</dbReference>
<accession>A0AAJ0AEU2</accession>
<proteinExistence type="predicted"/>
<reference evidence="1" key="1">
    <citation type="submission" date="2021-06" db="EMBL/GenBank/DDBJ databases">
        <title>Comparative genomics, transcriptomics and evolutionary studies reveal genomic signatures of adaptation to plant cell wall in hemibiotrophic fungi.</title>
        <authorList>
            <consortium name="DOE Joint Genome Institute"/>
            <person name="Baroncelli R."/>
            <person name="Diaz J.F."/>
            <person name="Benocci T."/>
            <person name="Peng M."/>
            <person name="Battaglia E."/>
            <person name="Haridas S."/>
            <person name="Andreopoulos W."/>
            <person name="Labutti K."/>
            <person name="Pangilinan J."/>
            <person name="Floch G.L."/>
            <person name="Makela M.R."/>
            <person name="Henrissat B."/>
            <person name="Grigoriev I.V."/>
            <person name="Crouch J.A."/>
            <person name="De Vries R.P."/>
            <person name="Sukno S.A."/>
            <person name="Thon M.R."/>
        </authorList>
    </citation>
    <scope>NUCLEOTIDE SEQUENCE</scope>
    <source>
        <strain evidence="1">CBS 193.32</strain>
    </source>
</reference>
<keyword evidence="2" id="KW-1185">Reference proteome</keyword>
<dbReference type="RefSeq" id="XP_060425942.1">
    <property type="nucleotide sequence ID" value="XM_060572766.1"/>
</dbReference>
<evidence type="ECO:0000313" key="1">
    <source>
        <dbReference type="EMBL" id="KAK1671939.1"/>
    </source>
</evidence>
<sequence length="163" mass="18320">MNETSTLDSAGLICQEVFYQYVGRNFAQFVRPNSEEHHGLTISSREIKVPKVDAILESAKAALEPRKTPCACTSTRSLELQFLSVSLGSHASCPSIEVLYRKHRHRRVIVSKASQGHGSTPCEATRSRDRLMVKHGYRFPKSYVARHRVPLGNRQRPESSWAG</sequence>
<name>A0AAJ0AEU2_9PEZI</name>